<evidence type="ECO:0000313" key="1">
    <source>
        <dbReference type="EMBL" id="KAG2269808.1"/>
    </source>
</evidence>
<dbReference type="AlphaFoldDB" id="A0A8X7QKY8"/>
<comment type="caution">
    <text evidence="1">The sequence shown here is derived from an EMBL/GenBank/DDBJ whole genome shotgun (WGS) entry which is preliminary data.</text>
</comment>
<organism evidence="1 2">
    <name type="scientific">Brassica carinata</name>
    <name type="common">Ethiopian mustard</name>
    <name type="synonym">Abyssinian cabbage</name>
    <dbReference type="NCBI Taxonomy" id="52824"/>
    <lineage>
        <taxon>Eukaryota</taxon>
        <taxon>Viridiplantae</taxon>
        <taxon>Streptophyta</taxon>
        <taxon>Embryophyta</taxon>
        <taxon>Tracheophyta</taxon>
        <taxon>Spermatophyta</taxon>
        <taxon>Magnoliopsida</taxon>
        <taxon>eudicotyledons</taxon>
        <taxon>Gunneridae</taxon>
        <taxon>Pentapetalae</taxon>
        <taxon>rosids</taxon>
        <taxon>malvids</taxon>
        <taxon>Brassicales</taxon>
        <taxon>Brassicaceae</taxon>
        <taxon>Brassiceae</taxon>
        <taxon>Brassica</taxon>
    </lineage>
</organism>
<accession>A0A8X7QKY8</accession>
<keyword evidence="2" id="KW-1185">Reference proteome</keyword>
<name>A0A8X7QKY8_BRACI</name>
<reference evidence="1 2" key="1">
    <citation type="submission" date="2020-02" db="EMBL/GenBank/DDBJ databases">
        <authorList>
            <person name="Ma Q."/>
            <person name="Huang Y."/>
            <person name="Song X."/>
            <person name="Pei D."/>
        </authorList>
    </citation>
    <scope>NUCLEOTIDE SEQUENCE [LARGE SCALE GENOMIC DNA]</scope>
    <source>
        <strain evidence="1">Sxm20200214</strain>
        <tissue evidence="1">Leaf</tissue>
    </source>
</reference>
<dbReference type="Proteomes" id="UP000886595">
    <property type="component" value="Unassembled WGS sequence"/>
</dbReference>
<sequence>MFGASKDLSLCLTHASLNCSIIGKDDYDKDSSAWLLVGLPLDNPSNISAALPSEATTKAIVAPEELSASSSGKVIHLFYRMLYKGQRNCEIGRKALSGLNK</sequence>
<dbReference type="EMBL" id="JAAMPC010000013">
    <property type="protein sequence ID" value="KAG2269808.1"/>
    <property type="molecule type" value="Genomic_DNA"/>
</dbReference>
<gene>
    <name evidence="1" type="ORF">Bca52824_064363</name>
</gene>
<protein>
    <submittedName>
        <fullName evidence="1">Uncharacterized protein</fullName>
    </submittedName>
</protein>
<proteinExistence type="predicted"/>
<evidence type="ECO:0000313" key="2">
    <source>
        <dbReference type="Proteomes" id="UP000886595"/>
    </source>
</evidence>